<feature type="non-terminal residue" evidence="1">
    <location>
        <position position="1"/>
    </location>
</feature>
<reference evidence="1 2" key="1">
    <citation type="submission" date="2013-11" db="EMBL/GenBank/DDBJ databases">
        <title>The Genome Sequence of Phytophthora parasitica P10297.</title>
        <authorList>
            <consortium name="The Broad Institute Genomics Platform"/>
            <person name="Russ C."/>
            <person name="Tyler B."/>
            <person name="Panabieres F."/>
            <person name="Shan W."/>
            <person name="Tripathy S."/>
            <person name="Grunwald N."/>
            <person name="Machado M."/>
            <person name="Johnson C.S."/>
            <person name="Walker B."/>
            <person name="Young S.K."/>
            <person name="Zeng Q."/>
            <person name="Gargeya S."/>
            <person name="Fitzgerald M."/>
            <person name="Haas B."/>
            <person name="Abouelleil A."/>
            <person name="Allen A.W."/>
            <person name="Alvarado L."/>
            <person name="Arachchi H.M."/>
            <person name="Berlin A.M."/>
            <person name="Chapman S.B."/>
            <person name="Gainer-Dewar J."/>
            <person name="Goldberg J."/>
            <person name="Griggs A."/>
            <person name="Gujja S."/>
            <person name="Hansen M."/>
            <person name="Howarth C."/>
            <person name="Imamovic A."/>
            <person name="Ireland A."/>
            <person name="Larimer J."/>
            <person name="McCowan C."/>
            <person name="Murphy C."/>
            <person name="Pearson M."/>
            <person name="Poon T.W."/>
            <person name="Priest M."/>
            <person name="Roberts A."/>
            <person name="Saif S."/>
            <person name="Shea T."/>
            <person name="Sisk P."/>
            <person name="Sykes S."/>
            <person name="Wortman J."/>
            <person name="Nusbaum C."/>
            <person name="Birren B."/>
        </authorList>
    </citation>
    <scope>NUCLEOTIDE SEQUENCE [LARGE SCALE GENOMIC DNA]</scope>
    <source>
        <strain evidence="1 2">P10297</strain>
    </source>
</reference>
<dbReference type="AlphaFoldDB" id="W2ZDG1"/>
<gene>
    <name evidence="1" type="ORF">F442_08259</name>
</gene>
<dbReference type="Proteomes" id="UP000018948">
    <property type="component" value="Unassembled WGS sequence"/>
</dbReference>
<protein>
    <submittedName>
        <fullName evidence="1">Uncharacterized protein</fullName>
    </submittedName>
</protein>
<organism evidence="1 2">
    <name type="scientific">Phytophthora nicotianae P10297</name>
    <dbReference type="NCBI Taxonomy" id="1317064"/>
    <lineage>
        <taxon>Eukaryota</taxon>
        <taxon>Sar</taxon>
        <taxon>Stramenopiles</taxon>
        <taxon>Oomycota</taxon>
        <taxon>Peronosporomycetes</taxon>
        <taxon>Peronosporales</taxon>
        <taxon>Peronosporaceae</taxon>
        <taxon>Phytophthora</taxon>
    </lineage>
</organism>
<proteinExistence type="predicted"/>
<feature type="non-terminal residue" evidence="1">
    <location>
        <position position="37"/>
    </location>
</feature>
<evidence type="ECO:0000313" key="1">
    <source>
        <dbReference type="EMBL" id="ETP45318.1"/>
    </source>
</evidence>
<evidence type="ECO:0000313" key="2">
    <source>
        <dbReference type="Proteomes" id="UP000018948"/>
    </source>
</evidence>
<accession>W2ZDG1</accession>
<sequence>LLLHQNARILRGVDSFTFFPENLTFRALTPRRMAALT</sequence>
<dbReference type="EMBL" id="ANIY01001727">
    <property type="protein sequence ID" value="ETP45318.1"/>
    <property type="molecule type" value="Genomic_DNA"/>
</dbReference>
<name>W2ZDG1_PHYNI</name>
<comment type="caution">
    <text evidence="1">The sequence shown here is derived from an EMBL/GenBank/DDBJ whole genome shotgun (WGS) entry which is preliminary data.</text>
</comment>